<proteinExistence type="predicted"/>
<gene>
    <name evidence="2" type="ORF">SAMN05216180_0034</name>
</gene>
<dbReference type="Gene3D" id="1.10.260.40">
    <property type="entry name" value="lambda repressor-like DNA-binding domains"/>
    <property type="match status" value="1"/>
</dbReference>
<evidence type="ECO:0000313" key="2">
    <source>
        <dbReference type="EMBL" id="SEM45289.1"/>
    </source>
</evidence>
<dbReference type="CDD" id="cd00093">
    <property type="entry name" value="HTH_XRE"/>
    <property type="match status" value="1"/>
</dbReference>
<organism evidence="2 3">
    <name type="scientific">Hydrogenoanaerobacterium saccharovorans</name>
    <dbReference type="NCBI Taxonomy" id="474960"/>
    <lineage>
        <taxon>Bacteria</taxon>
        <taxon>Bacillati</taxon>
        <taxon>Bacillota</taxon>
        <taxon>Clostridia</taxon>
        <taxon>Eubacteriales</taxon>
        <taxon>Oscillospiraceae</taxon>
        <taxon>Hydrogenoanaerobacterium</taxon>
    </lineage>
</organism>
<dbReference type="SUPFAM" id="SSF47413">
    <property type="entry name" value="lambda repressor-like DNA-binding domains"/>
    <property type="match status" value="1"/>
</dbReference>
<dbReference type="RefSeq" id="WP_092750461.1">
    <property type="nucleotide sequence ID" value="NZ_FOCG01000001.1"/>
</dbReference>
<dbReference type="Proteomes" id="UP000199158">
    <property type="component" value="Unassembled WGS sequence"/>
</dbReference>
<dbReference type="InterPro" id="IPR010982">
    <property type="entry name" value="Lambda_DNA-bd_dom_sf"/>
</dbReference>
<keyword evidence="3" id="KW-1185">Reference proteome</keyword>
<accession>A0A1H7YJG7</accession>
<dbReference type="EMBL" id="FOCG01000001">
    <property type="protein sequence ID" value="SEM45289.1"/>
    <property type="molecule type" value="Genomic_DNA"/>
</dbReference>
<reference evidence="2 3" key="1">
    <citation type="submission" date="2016-10" db="EMBL/GenBank/DDBJ databases">
        <authorList>
            <person name="de Groot N.N."/>
        </authorList>
    </citation>
    <scope>NUCLEOTIDE SEQUENCE [LARGE SCALE GENOMIC DNA]</scope>
    <source>
        <strain evidence="2 3">CGMCC 1.5070</strain>
    </source>
</reference>
<dbReference type="AlphaFoldDB" id="A0A1H7YJG7"/>
<evidence type="ECO:0000259" key="1">
    <source>
        <dbReference type="PROSITE" id="PS50943"/>
    </source>
</evidence>
<dbReference type="SMART" id="SM00530">
    <property type="entry name" value="HTH_XRE"/>
    <property type="match status" value="1"/>
</dbReference>
<protein>
    <submittedName>
        <fullName evidence="2">Helix-turn-helix</fullName>
    </submittedName>
</protein>
<name>A0A1H7YJG7_9FIRM</name>
<dbReference type="OrthoDB" id="1624259at2"/>
<dbReference type="STRING" id="474960.SAMN05216180_0034"/>
<dbReference type="GO" id="GO:0003677">
    <property type="term" value="F:DNA binding"/>
    <property type="evidence" value="ECO:0007669"/>
    <property type="project" value="InterPro"/>
</dbReference>
<dbReference type="Pfam" id="PF01381">
    <property type="entry name" value="HTH_3"/>
    <property type="match status" value="1"/>
</dbReference>
<evidence type="ECO:0000313" key="3">
    <source>
        <dbReference type="Proteomes" id="UP000199158"/>
    </source>
</evidence>
<dbReference type="InterPro" id="IPR001387">
    <property type="entry name" value="Cro/C1-type_HTH"/>
</dbReference>
<feature type="domain" description="HTH cro/C1-type" evidence="1">
    <location>
        <begin position="13"/>
        <end position="63"/>
    </location>
</feature>
<dbReference type="PROSITE" id="PS50943">
    <property type="entry name" value="HTH_CROC1"/>
    <property type="match status" value="1"/>
</dbReference>
<sequence>MSENSKNYYKMCRDNAGIIQEYAAGALGVSIRTLSDYENDKAPVPDDIVYRMCEIYDTKFLALWHLKKSKLGRFLPEIYEPDSLGDMMFSLALAKDATDESYTAIREVYRDRMLTEAEIPQLKAALAKAKEANTNLTAIIMYAETNIKELNENEDWQISDCPLHKHM</sequence>